<dbReference type="Gene3D" id="2.40.300.10">
    <property type="entry name" value="Head decoration protein D"/>
    <property type="match status" value="1"/>
</dbReference>
<protein>
    <submittedName>
        <fullName evidence="1">Preneck appendage protein barrel, VIRAL PROTEIN.8A</fullName>
    </submittedName>
</protein>
<sequence>MVDVHSGAELDDYSKVSFSAEGVRQEISIDDWRNGWAAIVGGLNGKPTSQQFNMVFYILSVLLNQNISDVSAVKNTANAALPKENFTAEQIIALLSKYGRMSGCDADMLDGVHADAFALSKHSHAAGDITSGNLPIAHGGTGAGTAADACRALGAMRNTGGTFTGTVYFANGTAHYVGSAGDAHFKSLTASEDIHAKRVFEAVYNDYAELMPRGEQTDPGDIIALDTNSQQEKYVKATNLSSRIAGIHSDEYGMLIGGEQVNDGEDFLEKNLPLFIPVSLAGRVHTKVVGPVSTGDCIVLSHIPGVGRAAKPCEYVDPCKVVGYAVEGDNLTEQRRLKVRVRGA</sequence>
<dbReference type="EMBL" id="BK015759">
    <property type="protein sequence ID" value="DAE23767.1"/>
    <property type="molecule type" value="Genomic_DNA"/>
</dbReference>
<proteinExistence type="predicted"/>
<evidence type="ECO:0000313" key="1">
    <source>
        <dbReference type="EMBL" id="DAE23767.1"/>
    </source>
</evidence>
<reference evidence="1" key="1">
    <citation type="journal article" date="2021" name="Proc. Natl. Acad. Sci. U.S.A.">
        <title>A Catalog of Tens of Thousands of Viruses from Human Metagenomes Reveals Hidden Associations with Chronic Diseases.</title>
        <authorList>
            <person name="Tisza M.J."/>
            <person name="Buck C.B."/>
        </authorList>
    </citation>
    <scope>NUCLEOTIDE SEQUENCE</scope>
    <source>
        <strain evidence="1">Ctq8k5</strain>
    </source>
</reference>
<organism evidence="1">
    <name type="scientific">Myoviridae sp. ctq8k5</name>
    <dbReference type="NCBI Taxonomy" id="2826701"/>
    <lineage>
        <taxon>Viruses</taxon>
        <taxon>Duplodnaviria</taxon>
        <taxon>Heunggongvirae</taxon>
        <taxon>Uroviricota</taxon>
        <taxon>Caudoviricetes</taxon>
    </lineage>
</organism>
<accession>A0A8S5QWU6</accession>
<name>A0A8S5QWU6_9CAUD</name>